<evidence type="ECO:0000313" key="2">
    <source>
        <dbReference type="EMBL" id="KAJ7214994.1"/>
    </source>
</evidence>
<dbReference type="EMBL" id="JARJCW010000018">
    <property type="protein sequence ID" value="KAJ7214994.1"/>
    <property type="molecule type" value="Genomic_DNA"/>
</dbReference>
<name>A0AAD6YJD4_9AGAR</name>
<reference evidence="2" key="1">
    <citation type="submission" date="2023-03" db="EMBL/GenBank/DDBJ databases">
        <title>Massive genome expansion in bonnet fungi (Mycena s.s.) driven by repeated elements and novel gene families across ecological guilds.</title>
        <authorList>
            <consortium name="Lawrence Berkeley National Laboratory"/>
            <person name="Harder C.B."/>
            <person name="Miyauchi S."/>
            <person name="Viragh M."/>
            <person name="Kuo A."/>
            <person name="Thoen E."/>
            <person name="Andreopoulos B."/>
            <person name="Lu D."/>
            <person name="Skrede I."/>
            <person name="Drula E."/>
            <person name="Henrissat B."/>
            <person name="Morin E."/>
            <person name="Kohler A."/>
            <person name="Barry K."/>
            <person name="LaButti K."/>
            <person name="Morin E."/>
            <person name="Salamov A."/>
            <person name="Lipzen A."/>
            <person name="Mereny Z."/>
            <person name="Hegedus B."/>
            <person name="Baldrian P."/>
            <person name="Stursova M."/>
            <person name="Weitz H."/>
            <person name="Taylor A."/>
            <person name="Grigoriev I.V."/>
            <person name="Nagy L.G."/>
            <person name="Martin F."/>
            <person name="Kauserud H."/>
        </authorList>
    </citation>
    <scope>NUCLEOTIDE SEQUENCE</scope>
    <source>
        <strain evidence="2">9144</strain>
    </source>
</reference>
<accession>A0AAD6YJD4</accession>
<organism evidence="2 3">
    <name type="scientific">Mycena pura</name>
    <dbReference type="NCBI Taxonomy" id="153505"/>
    <lineage>
        <taxon>Eukaryota</taxon>
        <taxon>Fungi</taxon>
        <taxon>Dikarya</taxon>
        <taxon>Basidiomycota</taxon>
        <taxon>Agaricomycotina</taxon>
        <taxon>Agaricomycetes</taxon>
        <taxon>Agaricomycetidae</taxon>
        <taxon>Agaricales</taxon>
        <taxon>Marasmiineae</taxon>
        <taxon>Mycenaceae</taxon>
        <taxon>Mycena</taxon>
    </lineage>
</organism>
<comment type="caution">
    <text evidence="2">The sequence shown here is derived from an EMBL/GenBank/DDBJ whole genome shotgun (WGS) entry which is preliminary data.</text>
</comment>
<dbReference type="Proteomes" id="UP001219525">
    <property type="component" value="Unassembled WGS sequence"/>
</dbReference>
<feature type="region of interest" description="Disordered" evidence="1">
    <location>
        <begin position="32"/>
        <end position="62"/>
    </location>
</feature>
<gene>
    <name evidence="2" type="ORF">GGX14DRAFT_443568</name>
</gene>
<sequence length="312" mass="34499">MKALNAPSNNALPRSANFSRFRPVSFPDYLDYSRAPSKGRPDAPVDPPPASPLRQPRMKQSVSGGFQFTRILRPRPPLSKRTLTPTPPRAAVPYLLPQMNESRCCQLLIHGLFVAFEDDSVDSGAQREEGLRADGGRPFTHLISLSTRHTTSIARSVDHTTGAKRLHLCLPRLFSPVPPTEAEIEAKLATARVEAAARGEVFRVDDYHDFLFDEGEIRGSTGLDALQLLAARDFLFASGLCINSSTTRVLVTTPRDHRTDAIAAVLGYLSRVLNRRVEKVVHDQDNHPGVLSIWKYTVSPECAAFVEEVCHL</sequence>
<proteinExistence type="predicted"/>
<keyword evidence="3" id="KW-1185">Reference proteome</keyword>
<evidence type="ECO:0000256" key="1">
    <source>
        <dbReference type="SAM" id="MobiDB-lite"/>
    </source>
</evidence>
<dbReference type="AlphaFoldDB" id="A0AAD6YJD4"/>
<evidence type="ECO:0000313" key="3">
    <source>
        <dbReference type="Proteomes" id="UP001219525"/>
    </source>
</evidence>
<protein>
    <submittedName>
        <fullName evidence="2">Uncharacterized protein</fullName>
    </submittedName>
</protein>